<dbReference type="InterPro" id="IPR010762">
    <property type="entry name" value="Gp23/Gp24_T4-like"/>
</dbReference>
<keyword evidence="4 5" id="KW-0426">Late protein</keyword>
<dbReference type="Proteomes" id="UP000832072">
    <property type="component" value="Segment"/>
</dbReference>
<comment type="PTM">
    <text evidence="5">Proteolytic cleavage at the N-terminus by the prohead core protein protease gives rise to the mature capsid vertex protein.</text>
</comment>
<comment type="subcellular location">
    <subcellularLocation>
        <location evidence="1">Virion</location>
    </subcellularLocation>
</comment>
<sequence>MSYKHIKQLIHESNQTGNVENGRPTLVSVTGKADNIIFTDLVATQVTKTPNASVYGLSVYNTGKKEDDSVKSDIYHDPGTSTGALGITQGYKLDEFDVSKAYEAGDQFKVESKGLFFEVTQNVTFSSLDGEDDYQKLMTGITLAKARVLTDAIPYGEDTREEIAGVDFTLRKWDLQIGARKLKVSISNELIEDMHFNSMDSDALIDDIVASSVAMDINKDIIQKLINVSNRFEDPFFVKNGIADLSGAGKSVTDKARELYALICLAGSRIYERTTYAATYVVCSPMVFSILTGSGWVKPFKSEEDDETLNSTLAGVMNNGMKIYVDRFPLFEYFVVGCKHEREGLESVGSLYYSPYTENDGAGFLTFVNPPSDFQPRIGVLVRYALSINNVYSNLTEEEREIVGADDWNKLMGKSEASQFVRVKF</sequence>
<protein>
    <recommendedName>
        <fullName evidence="5">Capsid vertex protein</fullName>
    </recommendedName>
    <alternativeName>
        <fullName evidence="5">gp24</fullName>
    </alternativeName>
    <component>
        <recommendedName>
            <fullName evidence="5">Mature capsid vertex protein</fullName>
        </recommendedName>
        <alternativeName>
            <fullName evidence="5">gp24*</fullName>
        </alternativeName>
    </component>
</protein>
<evidence type="ECO:0000256" key="4">
    <source>
        <dbReference type="ARBA" id="ARBA00022921"/>
    </source>
</evidence>
<evidence type="ECO:0000313" key="7">
    <source>
        <dbReference type="Proteomes" id="UP000832072"/>
    </source>
</evidence>
<accession>A0AAE9K681</accession>
<comment type="similarity">
    <text evidence="5">Belongs to the Tevenvirinae capsid vertex protein family.</text>
</comment>
<comment type="subunit">
    <text evidence="5">Homopentamer. Interacts with the portal protein. Interacts with the major capsid protein that forms hexamers.</text>
</comment>
<keyword evidence="7" id="KW-1185">Reference proteome</keyword>
<proteinExistence type="inferred from homology"/>
<dbReference type="Gene3D" id="3.30.2320.40">
    <property type="match status" value="1"/>
</dbReference>
<dbReference type="GO" id="GO:0019028">
    <property type="term" value="C:viral capsid"/>
    <property type="evidence" value="ECO:0007669"/>
    <property type="project" value="UniProtKB-UniRule"/>
</dbReference>
<comment type="subcellular location">
    <molecule>Mature capsid vertex protein</molecule>
    <subcellularLocation>
        <location evidence="5">Virion</location>
    </subcellularLocation>
    <text evidence="5">Part of the icosahedric capsid shell of the mature virion.</text>
</comment>
<evidence type="ECO:0000256" key="5">
    <source>
        <dbReference type="HAMAP-Rule" id="MF_04113"/>
    </source>
</evidence>
<evidence type="ECO:0000256" key="3">
    <source>
        <dbReference type="ARBA" id="ARBA00022844"/>
    </source>
</evidence>
<dbReference type="InterPro" id="IPR038999">
    <property type="entry name" value="CAPSP"/>
</dbReference>
<reference evidence="6 7" key="1">
    <citation type="submission" date="2022-02" db="EMBL/GenBank/DDBJ databases">
        <authorList>
            <person name="Tian F."/>
            <person name="Li J."/>
            <person name="Li F."/>
            <person name="Tong Y."/>
        </authorList>
    </citation>
    <scope>NUCLEOTIDE SEQUENCE [LARGE SCALE GENOMIC DNA]</scope>
</reference>
<comment type="function">
    <text evidence="5">Capsid protein that self-associates to form pentons, building the capsid in association with hexamers of the major capsid protein and one dodecamer of the portal protein.</text>
</comment>
<dbReference type="EMBL" id="OM638103">
    <property type="protein sequence ID" value="UNY47119.1"/>
    <property type="molecule type" value="Genomic_DNA"/>
</dbReference>
<evidence type="ECO:0000313" key="6">
    <source>
        <dbReference type="EMBL" id="UNY47119.1"/>
    </source>
</evidence>
<feature type="site" description="Cleavage" evidence="5">
    <location>
        <begin position="12"/>
        <end position="13"/>
    </location>
</feature>
<feature type="chain" id="PRO_5041753115" description="Capsid vertex protein" evidence="5">
    <location>
        <begin position="1"/>
        <end position="425"/>
    </location>
</feature>
<feature type="chain" id="PRO_5041753114" description="Mature capsid vertex protein" evidence="5">
    <location>
        <begin position="13"/>
        <end position="425"/>
    </location>
</feature>
<comment type="subcellular location">
    <molecule>Capsid vertex protein</molecule>
    <subcellularLocation>
        <location evidence="5">Virion</location>
    </subcellularLocation>
    <text evidence="5">Part of the icosahedric capsid shell of the immature virion.</text>
</comment>
<dbReference type="HAMAP" id="MF_04113">
    <property type="entry name" value="CAPSID_P_T4"/>
    <property type="match status" value="1"/>
</dbReference>
<evidence type="ECO:0000256" key="2">
    <source>
        <dbReference type="ARBA" id="ARBA00022561"/>
    </source>
</evidence>
<evidence type="ECO:0000256" key="1">
    <source>
        <dbReference type="ARBA" id="ARBA00004328"/>
    </source>
</evidence>
<gene>
    <name evidence="6" type="ORF">EHEKIMEA_00237</name>
</gene>
<organism evidence="6 7">
    <name type="scientific">Cronobacter phage LPCS28</name>
    <dbReference type="NCBI Taxonomy" id="2924885"/>
    <lineage>
        <taxon>Viruses</taxon>
        <taxon>Duplodnaviria</taxon>
        <taxon>Heunggongvirae</taxon>
        <taxon>Uroviricota</taxon>
        <taxon>Caudoviricetes</taxon>
        <taxon>Pantevenvirales</taxon>
        <taxon>Straboviridae</taxon>
        <taxon>Nanhuvirus</taxon>
        <taxon>Nanhuvirus LPCS28</taxon>
    </lineage>
</organism>
<keyword evidence="2 5" id="KW-0167">Capsid protein</keyword>
<dbReference type="Pfam" id="PF07068">
    <property type="entry name" value="Gp23"/>
    <property type="match status" value="1"/>
</dbReference>
<name>A0AAE9K681_9CAUD</name>
<keyword evidence="3 5" id="KW-0946">Virion</keyword>